<organism evidence="1 2">
    <name type="scientific">Hyaloscypha hepaticicola</name>
    <dbReference type="NCBI Taxonomy" id="2082293"/>
    <lineage>
        <taxon>Eukaryota</taxon>
        <taxon>Fungi</taxon>
        <taxon>Dikarya</taxon>
        <taxon>Ascomycota</taxon>
        <taxon>Pezizomycotina</taxon>
        <taxon>Leotiomycetes</taxon>
        <taxon>Helotiales</taxon>
        <taxon>Hyaloscyphaceae</taxon>
        <taxon>Hyaloscypha</taxon>
    </lineage>
</organism>
<feature type="non-terminal residue" evidence="1">
    <location>
        <position position="1"/>
    </location>
</feature>
<name>A0A2J6Q8W1_9HELO</name>
<evidence type="ECO:0000313" key="1">
    <source>
        <dbReference type="EMBL" id="PMD22726.1"/>
    </source>
</evidence>
<protein>
    <submittedName>
        <fullName evidence="1">Uncharacterized protein</fullName>
    </submittedName>
</protein>
<keyword evidence="2" id="KW-1185">Reference proteome</keyword>
<reference evidence="1 2" key="1">
    <citation type="submission" date="2016-05" db="EMBL/GenBank/DDBJ databases">
        <title>A degradative enzymes factory behind the ericoid mycorrhizal symbiosis.</title>
        <authorList>
            <consortium name="DOE Joint Genome Institute"/>
            <person name="Martino E."/>
            <person name="Morin E."/>
            <person name="Grelet G."/>
            <person name="Kuo A."/>
            <person name="Kohler A."/>
            <person name="Daghino S."/>
            <person name="Barry K."/>
            <person name="Choi C."/>
            <person name="Cichocki N."/>
            <person name="Clum A."/>
            <person name="Copeland A."/>
            <person name="Hainaut M."/>
            <person name="Haridas S."/>
            <person name="Labutti K."/>
            <person name="Lindquist E."/>
            <person name="Lipzen A."/>
            <person name="Khouja H.-R."/>
            <person name="Murat C."/>
            <person name="Ohm R."/>
            <person name="Olson A."/>
            <person name="Spatafora J."/>
            <person name="Veneault-Fourrey C."/>
            <person name="Henrissat B."/>
            <person name="Grigoriev I."/>
            <person name="Martin F."/>
            <person name="Perotto S."/>
        </authorList>
    </citation>
    <scope>NUCLEOTIDE SEQUENCE [LARGE SCALE GENOMIC DNA]</scope>
    <source>
        <strain evidence="1 2">UAMH 7357</strain>
    </source>
</reference>
<gene>
    <name evidence="1" type="ORF">NA56DRAFT_570441</name>
</gene>
<dbReference type="OrthoDB" id="2831558at2759"/>
<dbReference type="Proteomes" id="UP000235672">
    <property type="component" value="Unassembled WGS sequence"/>
</dbReference>
<dbReference type="AlphaFoldDB" id="A0A2J6Q8W1"/>
<evidence type="ECO:0000313" key="2">
    <source>
        <dbReference type="Proteomes" id="UP000235672"/>
    </source>
</evidence>
<dbReference type="EMBL" id="KZ613477">
    <property type="protein sequence ID" value="PMD22726.1"/>
    <property type="molecule type" value="Genomic_DNA"/>
</dbReference>
<proteinExistence type="predicted"/>
<sequence>EKKEVYFNRIFILYLDNRERVVARVLLRISGRRRLITNSGVAIITYRIIESVRRYF</sequence>
<accession>A0A2J6Q8W1</accession>